<feature type="chain" id="PRO_5040376800" evidence="1">
    <location>
        <begin position="21"/>
        <end position="244"/>
    </location>
</feature>
<dbReference type="GeneID" id="66075238"/>
<dbReference type="OrthoDB" id="3255642at2759"/>
<comment type="caution">
    <text evidence="2">The sequence shown here is derived from an EMBL/GenBank/DDBJ whole genome shotgun (WGS) entry which is preliminary data.</text>
</comment>
<keyword evidence="3" id="KW-1185">Reference proteome</keyword>
<evidence type="ECO:0000313" key="2">
    <source>
        <dbReference type="EMBL" id="KAG7095413.1"/>
    </source>
</evidence>
<dbReference type="EMBL" id="CM032183">
    <property type="protein sequence ID" value="KAG7095413.1"/>
    <property type="molecule type" value="Genomic_DNA"/>
</dbReference>
<dbReference type="Proteomes" id="UP001049176">
    <property type="component" value="Chromosome 3"/>
</dbReference>
<gene>
    <name evidence="2" type="ORF">E1B28_006162</name>
</gene>
<dbReference type="KEGG" id="more:E1B28_006162"/>
<dbReference type="PROSITE" id="PS51257">
    <property type="entry name" value="PROKAR_LIPOPROTEIN"/>
    <property type="match status" value="1"/>
</dbReference>
<proteinExistence type="predicted"/>
<dbReference type="RefSeq" id="XP_043011883.1">
    <property type="nucleotide sequence ID" value="XM_043150793.1"/>
</dbReference>
<accession>A0A9P7S7F3</accession>
<evidence type="ECO:0000256" key="1">
    <source>
        <dbReference type="SAM" id="SignalP"/>
    </source>
</evidence>
<reference evidence="2" key="1">
    <citation type="journal article" date="2021" name="Genome Biol. Evol.">
        <title>The assembled and annotated genome of the fairy-ring fungus Marasmius oreades.</title>
        <authorList>
            <person name="Hiltunen M."/>
            <person name="Ament-Velasquez S.L."/>
            <person name="Johannesson H."/>
        </authorList>
    </citation>
    <scope>NUCLEOTIDE SEQUENCE</scope>
    <source>
        <strain evidence="2">03SP1</strain>
    </source>
</reference>
<evidence type="ECO:0000313" key="3">
    <source>
        <dbReference type="Proteomes" id="UP001049176"/>
    </source>
</evidence>
<keyword evidence="1" id="KW-0732">Signal</keyword>
<sequence length="244" mass="27927">MRSFCVSTLVALLLFSSAYACEEVCKSGTISKLMDKYTTDVLEPYFARKEEQFQVPHSLDPLRHAIQLECPDVLNANVFGYFRGKCQRNGIEPKGCPNPDCPSRCGTPGSMVHFFPKLRRLGFESIRTVIKNHTDPTSPTYKQIQARVEQGRELRKKGAPMRFQPRTYGNRDIPISVLYMRQPFEIHPKMEDVYNHKRSGDSDILHEFVPGFEASCGYKAEESGTDLKNCSWEAEMKNFILQFP</sequence>
<organism evidence="2 3">
    <name type="scientific">Marasmius oreades</name>
    <name type="common">fairy-ring Marasmius</name>
    <dbReference type="NCBI Taxonomy" id="181124"/>
    <lineage>
        <taxon>Eukaryota</taxon>
        <taxon>Fungi</taxon>
        <taxon>Dikarya</taxon>
        <taxon>Basidiomycota</taxon>
        <taxon>Agaricomycotina</taxon>
        <taxon>Agaricomycetes</taxon>
        <taxon>Agaricomycetidae</taxon>
        <taxon>Agaricales</taxon>
        <taxon>Marasmiineae</taxon>
        <taxon>Marasmiaceae</taxon>
        <taxon>Marasmius</taxon>
    </lineage>
</organism>
<dbReference type="AlphaFoldDB" id="A0A9P7S7F3"/>
<name>A0A9P7S7F3_9AGAR</name>
<feature type="signal peptide" evidence="1">
    <location>
        <begin position="1"/>
        <end position="20"/>
    </location>
</feature>
<protein>
    <submittedName>
        <fullName evidence="2">Uncharacterized protein</fullName>
    </submittedName>
</protein>